<reference evidence="2 3" key="1">
    <citation type="journal article" date="2016" name="PLoS ONE">
        <title>Whole Genome Sequence and Comparative Genomics of the Novel Lyme Borreliosis Causing Pathogen, Borrelia mayonii.</title>
        <authorList>
            <person name="Kingry L.C."/>
            <person name="Batra D."/>
            <person name="Replogle A."/>
            <person name="Rowe L.A."/>
            <person name="Pritt B.S."/>
            <person name="Petersen J.M."/>
        </authorList>
    </citation>
    <scope>NUCLEOTIDE SEQUENCE [LARGE SCALE GENOMIC DNA]</scope>
    <source>
        <strain evidence="2 3">MN14-1420</strain>
    </source>
</reference>
<feature type="transmembrane region" description="Helical" evidence="1">
    <location>
        <begin position="13"/>
        <end position="30"/>
    </location>
</feature>
<organism evidence="2 3">
    <name type="scientific">Borreliella mayonii</name>
    <dbReference type="NCBI Taxonomy" id="1674146"/>
    <lineage>
        <taxon>Bacteria</taxon>
        <taxon>Pseudomonadati</taxon>
        <taxon>Spirochaetota</taxon>
        <taxon>Spirochaetia</taxon>
        <taxon>Spirochaetales</taxon>
        <taxon>Borreliaceae</taxon>
        <taxon>Borreliella</taxon>
    </lineage>
</organism>
<dbReference type="Proteomes" id="UP000185516">
    <property type="component" value="Chromosome"/>
</dbReference>
<sequence length="76" mass="9446">MINNDKYLLQNKFYHFILIVTEISPFHSFIKARVSIFYKLIHRIQAKSDKYNFKDYENYISFISEEKIRKFFRKNN</sequence>
<keyword evidence="1" id="KW-0812">Transmembrane</keyword>
<evidence type="ECO:0000313" key="3">
    <source>
        <dbReference type="Proteomes" id="UP000185516"/>
    </source>
</evidence>
<gene>
    <name evidence="2" type="ORF">Bmayo_00685</name>
</gene>
<evidence type="ECO:0000256" key="1">
    <source>
        <dbReference type="SAM" id="Phobius"/>
    </source>
</evidence>
<dbReference type="KEGG" id="bmay:A7X70_00685"/>
<protein>
    <submittedName>
        <fullName evidence="2">Uncharacterized protein</fullName>
    </submittedName>
</protein>
<accession>A0AAC9KTM2</accession>
<dbReference type="AlphaFoldDB" id="A0AAC9KTM2"/>
<name>A0AAC9KTM2_9SPIR</name>
<keyword evidence="1" id="KW-0472">Membrane</keyword>
<evidence type="ECO:0000313" key="2">
    <source>
        <dbReference type="EMBL" id="APS99495.1"/>
    </source>
</evidence>
<dbReference type="RefSeq" id="WP_075551858.1">
    <property type="nucleotide sequence ID" value="NZ_CP015780.1"/>
</dbReference>
<keyword evidence="3" id="KW-1185">Reference proteome</keyword>
<dbReference type="EMBL" id="CP015780">
    <property type="protein sequence ID" value="APS99495.1"/>
    <property type="molecule type" value="Genomic_DNA"/>
</dbReference>
<keyword evidence="1" id="KW-1133">Transmembrane helix</keyword>
<proteinExistence type="predicted"/>